<evidence type="ECO:0000256" key="1">
    <source>
        <dbReference type="SAM" id="MobiDB-lite"/>
    </source>
</evidence>
<feature type="region of interest" description="Disordered" evidence="1">
    <location>
        <begin position="37"/>
        <end position="175"/>
    </location>
</feature>
<name>A0A8C0ZAJ8_CYACU</name>
<reference evidence="2" key="1">
    <citation type="submission" date="2025-08" db="UniProtKB">
        <authorList>
            <consortium name="Ensembl"/>
        </authorList>
    </citation>
    <scope>IDENTIFICATION</scope>
</reference>
<feature type="compositionally biased region" description="Basic and acidic residues" evidence="1">
    <location>
        <begin position="68"/>
        <end position="90"/>
    </location>
</feature>
<reference evidence="2" key="2">
    <citation type="submission" date="2025-09" db="UniProtKB">
        <authorList>
            <consortium name="Ensembl"/>
        </authorList>
    </citation>
    <scope>IDENTIFICATION</scope>
</reference>
<sequence length="175" mass="19353">YLGQGQPQGDAPQQEEVAVGPVDQLVDAAVGVDEGTGLQVAPGLHPVATHGSVGWRNPNPERTQTPKWDGEPKPQRWDGEPKPQRWDGEPKPQTWDGEPKPQRWDGEIKPRVWDGGTQTQSVGWRNPNPKAHPFPVPREAGVGLRSRLETSRIPSRKCPNRAIRAPENPAAWRNC</sequence>
<evidence type="ECO:0000313" key="3">
    <source>
        <dbReference type="Proteomes" id="UP000694410"/>
    </source>
</evidence>
<feature type="compositionally biased region" description="Basic and acidic residues" evidence="1">
    <location>
        <begin position="97"/>
        <end position="112"/>
    </location>
</feature>
<evidence type="ECO:0000313" key="2">
    <source>
        <dbReference type="Ensembl" id="ENSCCEP00000006209.1"/>
    </source>
</evidence>
<dbReference type="Ensembl" id="ENSCCET00000010114.1">
    <property type="protein sequence ID" value="ENSCCEP00000006209.1"/>
    <property type="gene ID" value="ENSCCEG00000006699.1"/>
</dbReference>
<dbReference type="AlphaFoldDB" id="A0A8C0ZAJ8"/>
<keyword evidence="3" id="KW-1185">Reference proteome</keyword>
<proteinExistence type="predicted"/>
<accession>A0A8C0ZAJ8</accession>
<organism evidence="2 3">
    <name type="scientific">Cyanistes caeruleus</name>
    <name type="common">Eurasian blue tit</name>
    <name type="synonym">Parus caeruleus</name>
    <dbReference type="NCBI Taxonomy" id="156563"/>
    <lineage>
        <taxon>Eukaryota</taxon>
        <taxon>Metazoa</taxon>
        <taxon>Chordata</taxon>
        <taxon>Craniata</taxon>
        <taxon>Vertebrata</taxon>
        <taxon>Euteleostomi</taxon>
        <taxon>Archelosauria</taxon>
        <taxon>Archosauria</taxon>
        <taxon>Dinosauria</taxon>
        <taxon>Saurischia</taxon>
        <taxon>Theropoda</taxon>
        <taxon>Coelurosauria</taxon>
        <taxon>Aves</taxon>
        <taxon>Neognathae</taxon>
        <taxon>Neoaves</taxon>
        <taxon>Telluraves</taxon>
        <taxon>Australaves</taxon>
        <taxon>Passeriformes</taxon>
        <taxon>Paridae</taxon>
        <taxon>Cyanistes</taxon>
    </lineage>
</organism>
<dbReference type="Proteomes" id="UP000694410">
    <property type="component" value="Unplaced"/>
</dbReference>
<protein>
    <submittedName>
        <fullName evidence="2">Uncharacterized protein</fullName>
    </submittedName>
</protein>